<evidence type="ECO:0000313" key="2">
    <source>
        <dbReference type="Proteomes" id="UP000289340"/>
    </source>
</evidence>
<proteinExistence type="predicted"/>
<organism evidence="1 2">
    <name type="scientific">Glycine soja</name>
    <name type="common">Wild soybean</name>
    <dbReference type="NCBI Taxonomy" id="3848"/>
    <lineage>
        <taxon>Eukaryota</taxon>
        <taxon>Viridiplantae</taxon>
        <taxon>Streptophyta</taxon>
        <taxon>Embryophyta</taxon>
        <taxon>Tracheophyta</taxon>
        <taxon>Spermatophyta</taxon>
        <taxon>Magnoliopsida</taxon>
        <taxon>eudicotyledons</taxon>
        <taxon>Gunneridae</taxon>
        <taxon>Pentapetalae</taxon>
        <taxon>rosids</taxon>
        <taxon>fabids</taxon>
        <taxon>Fabales</taxon>
        <taxon>Fabaceae</taxon>
        <taxon>Papilionoideae</taxon>
        <taxon>50 kb inversion clade</taxon>
        <taxon>NPAAA clade</taxon>
        <taxon>indigoferoid/millettioid clade</taxon>
        <taxon>Phaseoleae</taxon>
        <taxon>Glycine</taxon>
        <taxon>Glycine subgen. Soja</taxon>
    </lineage>
</organism>
<dbReference type="InterPro" id="IPR012677">
    <property type="entry name" value="Nucleotide-bd_a/b_plait_sf"/>
</dbReference>
<keyword evidence="2" id="KW-1185">Reference proteome</keyword>
<evidence type="ECO:0000313" key="1">
    <source>
        <dbReference type="EMBL" id="RZB53604.1"/>
    </source>
</evidence>
<name>A0A445FXV1_GLYSO</name>
<protein>
    <submittedName>
        <fullName evidence="1">Uncharacterized protein</fullName>
    </submittedName>
</protein>
<dbReference type="Gene3D" id="3.30.70.330">
    <property type="match status" value="1"/>
</dbReference>
<accession>A0A445FXV1</accession>
<dbReference type="EMBL" id="QZWG01000018">
    <property type="protein sequence ID" value="RZB53604.1"/>
    <property type="molecule type" value="Genomic_DNA"/>
</dbReference>
<dbReference type="Proteomes" id="UP000289340">
    <property type="component" value="Chromosome 18"/>
</dbReference>
<gene>
    <name evidence="1" type="ORF">D0Y65_049508</name>
</gene>
<dbReference type="AlphaFoldDB" id="A0A445FXV1"/>
<sequence length="162" mass="18553">MFGKFGSLDKIILPPTKTLALNVGVQQPRNWASRVITLESRASTMETMMSYLAEMIIQVVFLEPAEVKAAFRALAYKRYKDAPLYLEWAPSNILSQSSTSKSNEMNSGIDQNDVKQLKLEQNILRISDVYIDPDRVQVKKHWKNVSMGAMVMVRRVNPYPWK</sequence>
<comment type="caution">
    <text evidence="1">The sequence shown here is derived from an EMBL/GenBank/DDBJ whole genome shotgun (WGS) entry which is preliminary data.</text>
</comment>
<reference evidence="1 2" key="1">
    <citation type="submission" date="2018-09" db="EMBL/GenBank/DDBJ databases">
        <title>A high-quality reference genome of wild soybean provides a powerful tool to mine soybean genomes.</title>
        <authorList>
            <person name="Xie M."/>
            <person name="Chung C.Y.L."/>
            <person name="Li M.-W."/>
            <person name="Wong F.-L."/>
            <person name="Chan T.-F."/>
            <person name="Lam H.-M."/>
        </authorList>
    </citation>
    <scope>NUCLEOTIDE SEQUENCE [LARGE SCALE GENOMIC DNA]</scope>
    <source>
        <strain evidence="2">cv. W05</strain>
        <tissue evidence="1">Hypocotyl of etiolated seedlings</tissue>
    </source>
</reference>